<dbReference type="OrthoDB" id="1935348at2759"/>
<dbReference type="InParanoid" id="A0A6I9TYD0"/>
<dbReference type="PANTHER" id="PTHR31744">
    <property type="entry name" value="PROTEIN CUP-SHAPED COTYLEDON 2-RELATED"/>
    <property type="match status" value="1"/>
</dbReference>
<evidence type="ECO:0000313" key="8">
    <source>
        <dbReference type="Proteomes" id="UP000504604"/>
    </source>
</evidence>
<dbReference type="Proteomes" id="UP000504604">
    <property type="component" value="Linkage group LG9"/>
</dbReference>
<evidence type="ECO:0000313" key="9">
    <source>
        <dbReference type="RefSeq" id="XP_011088938.1"/>
    </source>
</evidence>
<keyword evidence="1" id="KW-0805">Transcription regulation</keyword>
<dbReference type="Gene3D" id="2.170.150.80">
    <property type="entry name" value="NAC domain"/>
    <property type="match status" value="1"/>
</dbReference>
<feature type="region of interest" description="Disordered" evidence="5">
    <location>
        <begin position="275"/>
        <end position="300"/>
    </location>
</feature>
<protein>
    <submittedName>
        <fullName evidence="9">NAC domain-containing protein 40</fullName>
    </submittedName>
</protein>
<evidence type="ECO:0000256" key="1">
    <source>
        <dbReference type="ARBA" id="ARBA00023015"/>
    </source>
</evidence>
<sequence length="443" mass="50202">MVQRLLEQSHFRICSLLCQQHISQSRNLFGNVRQKGFSFVPIIGDEMDGSERKLGSFARNNTNISMEISIAEASSMFPGFRFSPTDEELIQYYLRKKLQGSDEGVEVIPEVDICRHEPWDLPAQAIIQSDNEWFFFSPRGRKYPNGSQSKRATESGYWKATGKERSVKSGSNVIGTKRTLVFHTGRAPKGQRTEWIMHEYCTSEKSQDAMVVCRLRKNSEFHLNDNLKKNSIKKDLPAVNNSMTSLSCGEQSGMVDGVKPVDSCSKDCTSSYNSQSVEQVDTGAESDDKQPSDFSQDGCSSLKKDYADEEDCYADIMKDDIVKLDEHPGPSVVPVVKPKSELRNNQATVSLLPFQGTANRRLRLRRHRIESYQEGRIEIYKFVKQNIPIEGGPDSNTWRRPESLIDNLTTKKIKLPFFLLLLTLILMILFLSFIVGFLADHNG</sequence>
<accession>A0A6I9TYD0</accession>
<dbReference type="KEGG" id="sind:105170045"/>
<gene>
    <name evidence="9" type="primary">LOC105170045</name>
</gene>
<feature type="domain" description="NAC" evidence="7">
    <location>
        <begin position="76"/>
        <end position="218"/>
    </location>
</feature>
<dbReference type="RefSeq" id="XP_011088938.1">
    <property type="nucleotide sequence ID" value="XM_011090636.2"/>
</dbReference>
<evidence type="ECO:0000256" key="5">
    <source>
        <dbReference type="SAM" id="MobiDB-lite"/>
    </source>
</evidence>
<keyword evidence="6" id="KW-1133">Transmembrane helix</keyword>
<keyword evidence="2" id="KW-0238">DNA-binding</keyword>
<name>A0A6I9TYD0_SESIN</name>
<evidence type="ECO:0000256" key="6">
    <source>
        <dbReference type="SAM" id="Phobius"/>
    </source>
</evidence>
<reference evidence="9" key="1">
    <citation type="submission" date="2025-08" db="UniProtKB">
        <authorList>
            <consortium name="RefSeq"/>
        </authorList>
    </citation>
    <scope>IDENTIFICATION</scope>
</reference>
<dbReference type="Pfam" id="PF02365">
    <property type="entry name" value="NAM"/>
    <property type="match status" value="1"/>
</dbReference>
<evidence type="ECO:0000256" key="4">
    <source>
        <dbReference type="ARBA" id="ARBA00023242"/>
    </source>
</evidence>
<dbReference type="PROSITE" id="PS51005">
    <property type="entry name" value="NAC"/>
    <property type="match status" value="1"/>
</dbReference>
<evidence type="ECO:0000256" key="2">
    <source>
        <dbReference type="ARBA" id="ARBA00023125"/>
    </source>
</evidence>
<dbReference type="Gramene" id="SIN_1010589.t">
    <property type="protein sequence ID" value="SIN_1010589.t"/>
    <property type="gene ID" value="SIN_1010589"/>
</dbReference>
<dbReference type="InterPro" id="IPR003441">
    <property type="entry name" value="NAC-dom"/>
</dbReference>
<dbReference type="GO" id="GO:0006355">
    <property type="term" value="P:regulation of DNA-templated transcription"/>
    <property type="evidence" value="ECO:0007669"/>
    <property type="project" value="InterPro"/>
</dbReference>
<organism evidence="8 9">
    <name type="scientific">Sesamum indicum</name>
    <name type="common">Oriental sesame</name>
    <name type="synonym">Sesamum orientale</name>
    <dbReference type="NCBI Taxonomy" id="4182"/>
    <lineage>
        <taxon>Eukaryota</taxon>
        <taxon>Viridiplantae</taxon>
        <taxon>Streptophyta</taxon>
        <taxon>Embryophyta</taxon>
        <taxon>Tracheophyta</taxon>
        <taxon>Spermatophyta</taxon>
        <taxon>Magnoliopsida</taxon>
        <taxon>eudicotyledons</taxon>
        <taxon>Gunneridae</taxon>
        <taxon>Pentapetalae</taxon>
        <taxon>asterids</taxon>
        <taxon>lamiids</taxon>
        <taxon>Lamiales</taxon>
        <taxon>Pedaliaceae</taxon>
        <taxon>Sesamum</taxon>
    </lineage>
</organism>
<evidence type="ECO:0000259" key="7">
    <source>
        <dbReference type="PROSITE" id="PS51005"/>
    </source>
</evidence>
<keyword evidence="3" id="KW-0804">Transcription</keyword>
<dbReference type="AlphaFoldDB" id="A0A6I9TYD0"/>
<keyword evidence="6" id="KW-0472">Membrane</keyword>
<keyword evidence="4" id="KW-0539">Nucleus</keyword>
<keyword evidence="6" id="KW-0812">Transmembrane</keyword>
<dbReference type="GO" id="GO:0003677">
    <property type="term" value="F:DNA binding"/>
    <property type="evidence" value="ECO:0007669"/>
    <property type="project" value="UniProtKB-KW"/>
</dbReference>
<dbReference type="GeneID" id="105170045"/>
<feature type="transmembrane region" description="Helical" evidence="6">
    <location>
        <begin position="417"/>
        <end position="439"/>
    </location>
</feature>
<evidence type="ECO:0000256" key="3">
    <source>
        <dbReference type="ARBA" id="ARBA00023163"/>
    </source>
</evidence>
<keyword evidence="8" id="KW-1185">Reference proteome</keyword>
<dbReference type="InterPro" id="IPR036093">
    <property type="entry name" value="NAC_dom_sf"/>
</dbReference>
<dbReference type="PANTHER" id="PTHR31744:SF235">
    <property type="entry name" value="NAC DOMAIN-CONTAINING PROTEIN"/>
    <property type="match status" value="1"/>
</dbReference>
<proteinExistence type="predicted"/>
<dbReference type="SUPFAM" id="SSF101941">
    <property type="entry name" value="NAC domain"/>
    <property type="match status" value="1"/>
</dbReference>